<dbReference type="Pfam" id="PF00615">
    <property type="entry name" value="RGS"/>
    <property type="match status" value="1"/>
</dbReference>
<sequence>MPGIFFHHTNPTNLKETDCKSEEDMSAKKKAKSFGIDLKTYLKSMLPHLESGTKSSASKQNKLSPEEVADWSLSLEKLLAGQTGQAAFNEFLKSEFSEENIEFWLACEDFKKTKSSDKLPSKAEMIYQQFVHPDAAKQINIDFNTRKNITTQVLQPSLTSFDEAQKKVYLLMERDSYPRFLKSEAYLNLLNQNQASGQKG</sequence>
<dbReference type="GeneID" id="117368495"/>
<keyword evidence="5" id="KW-1003">Cell membrane</keyword>
<dbReference type="RefSeq" id="XP_033818110.1">
    <property type="nucleotide sequence ID" value="XM_033962219.1"/>
</dbReference>
<organism evidence="10 11">
    <name type="scientific">Geotrypetes seraphini</name>
    <name type="common">Gaboon caecilian</name>
    <name type="synonym">Caecilia seraphini</name>
    <dbReference type="NCBI Taxonomy" id="260995"/>
    <lineage>
        <taxon>Eukaryota</taxon>
        <taxon>Metazoa</taxon>
        <taxon>Chordata</taxon>
        <taxon>Craniata</taxon>
        <taxon>Vertebrata</taxon>
        <taxon>Euteleostomi</taxon>
        <taxon>Amphibia</taxon>
        <taxon>Gymnophiona</taxon>
        <taxon>Geotrypetes</taxon>
    </lineage>
</organism>
<comment type="subcellular location">
    <subcellularLocation>
        <location evidence="1">Cell membrane</location>
        <topology evidence="1">Peripheral membrane protein</topology>
        <orientation evidence="1">Cytoplasmic side</orientation>
    </subcellularLocation>
    <subcellularLocation>
        <location evidence="2">Cytoplasm</location>
        <location evidence="2">Cytosol</location>
    </subcellularLocation>
</comment>
<feature type="domain" description="RGS" evidence="9">
    <location>
        <begin position="74"/>
        <end position="190"/>
    </location>
</feature>
<dbReference type="CTD" id="5996"/>
<dbReference type="InterPro" id="IPR044926">
    <property type="entry name" value="RGS_subdomain_2"/>
</dbReference>
<evidence type="ECO:0000256" key="1">
    <source>
        <dbReference type="ARBA" id="ARBA00004413"/>
    </source>
</evidence>
<evidence type="ECO:0000256" key="2">
    <source>
        <dbReference type="ARBA" id="ARBA00004514"/>
    </source>
</evidence>
<dbReference type="InterPro" id="IPR016137">
    <property type="entry name" value="RGS"/>
</dbReference>
<dbReference type="AlphaFoldDB" id="A0A6P8SGS4"/>
<dbReference type="OrthoDB" id="196547at2759"/>
<evidence type="ECO:0000256" key="6">
    <source>
        <dbReference type="ARBA" id="ARBA00022490"/>
    </source>
</evidence>
<dbReference type="FunCoup" id="A0A6P8SGS4">
    <property type="interactions" value="455"/>
</dbReference>
<evidence type="ECO:0000313" key="10">
    <source>
        <dbReference type="Proteomes" id="UP000515159"/>
    </source>
</evidence>
<dbReference type="InParanoid" id="A0A6P8SGS4"/>
<evidence type="ECO:0000256" key="8">
    <source>
        <dbReference type="ARBA" id="ARBA00053238"/>
    </source>
</evidence>
<evidence type="ECO:0000313" key="11">
    <source>
        <dbReference type="RefSeq" id="XP_033818110.1"/>
    </source>
</evidence>
<dbReference type="FunFam" id="1.10.167.10:FF:000001">
    <property type="entry name" value="Putative regulator of g-protein signaling 12"/>
    <property type="match status" value="1"/>
</dbReference>
<evidence type="ECO:0000256" key="5">
    <source>
        <dbReference type="ARBA" id="ARBA00022475"/>
    </source>
</evidence>
<proteinExistence type="predicted"/>
<name>A0A6P8SGS4_GEOSA</name>
<evidence type="ECO:0000259" key="9">
    <source>
        <dbReference type="PROSITE" id="PS50132"/>
    </source>
</evidence>
<evidence type="ECO:0000256" key="3">
    <source>
        <dbReference type="ARBA" id="ARBA00020118"/>
    </source>
</evidence>
<accession>A0A6P8SGS4</accession>
<dbReference type="Gene3D" id="1.10.167.10">
    <property type="entry name" value="Regulator of G-protein Signalling 4, domain 2"/>
    <property type="match status" value="1"/>
</dbReference>
<dbReference type="GO" id="GO:0005886">
    <property type="term" value="C:plasma membrane"/>
    <property type="evidence" value="ECO:0007669"/>
    <property type="project" value="UniProtKB-SubCell"/>
</dbReference>
<reference evidence="11" key="1">
    <citation type="submission" date="2025-08" db="UniProtKB">
        <authorList>
            <consortium name="RefSeq"/>
        </authorList>
    </citation>
    <scope>IDENTIFICATION</scope>
</reference>
<dbReference type="SMART" id="SM00315">
    <property type="entry name" value="RGS"/>
    <property type="match status" value="1"/>
</dbReference>
<dbReference type="GO" id="GO:0005096">
    <property type="term" value="F:GTPase activator activity"/>
    <property type="evidence" value="ECO:0007669"/>
    <property type="project" value="UniProtKB-KW"/>
</dbReference>
<dbReference type="GO" id="GO:0005829">
    <property type="term" value="C:cytosol"/>
    <property type="evidence" value="ECO:0007669"/>
    <property type="project" value="UniProtKB-SubCell"/>
</dbReference>
<keyword evidence="10" id="KW-1185">Reference proteome</keyword>
<comment type="function">
    <text evidence="8">Regulates G protein-coupled receptor signaling cascades, including signaling downstream of the N-formylpeptide chemoattractant receptors and leukotriene receptors. Inhibits B cell chemotaxis. Inhibits signal transduction by increasing the GTPase activity of G protein alpha subunits, thereby driving them into their inactive GDP-bound form.</text>
</comment>
<dbReference type="PANTHER" id="PTHR10845:SF34">
    <property type="entry name" value="REGULATOR OF G-PROTEIN SIGNALING 1"/>
    <property type="match status" value="1"/>
</dbReference>
<evidence type="ECO:0000256" key="7">
    <source>
        <dbReference type="ARBA" id="ARBA00023136"/>
    </source>
</evidence>
<keyword evidence="7" id="KW-0472">Membrane</keyword>
<dbReference type="SUPFAM" id="SSF48097">
    <property type="entry name" value="Regulator of G-protein signaling, RGS"/>
    <property type="match status" value="1"/>
</dbReference>
<keyword evidence="4" id="KW-0343">GTPase activation</keyword>
<gene>
    <name evidence="11" type="primary">RGS1</name>
</gene>
<dbReference type="InterPro" id="IPR036305">
    <property type="entry name" value="RGS_sf"/>
</dbReference>
<protein>
    <recommendedName>
        <fullName evidence="3">Regulator of G-protein signaling 1</fullName>
    </recommendedName>
</protein>
<dbReference type="KEGG" id="gsh:117368495"/>
<dbReference type="Proteomes" id="UP000515159">
    <property type="component" value="Chromosome 10"/>
</dbReference>
<dbReference type="PRINTS" id="PR01301">
    <property type="entry name" value="RGSPROTEIN"/>
</dbReference>
<keyword evidence="6" id="KW-0963">Cytoplasm</keyword>
<evidence type="ECO:0000256" key="4">
    <source>
        <dbReference type="ARBA" id="ARBA00022468"/>
    </source>
</evidence>
<dbReference type="PANTHER" id="PTHR10845">
    <property type="entry name" value="REGULATOR OF G PROTEIN SIGNALING"/>
    <property type="match status" value="1"/>
</dbReference>
<dbReference type="PROSITE" id="PS50132">
    <property type="entry name" value="RGS"/>
    <property type="match status" value="1"/>
</dbReference>